<evidence type="ECO:0000313" key="3">
    <source>
        <dbReference type="Proteomes" id="UP000198937"/>
    </source>
</evidence>
<evidence type="ECO:0000313" key="2">
    <source>
        <dbReference type="EMBL" id="SCL64552.1"/>
    </source>
</evidence>
<organism evidence="2 3">
    <name type="scientific">Micromonospora yangpuensis</name>
    <dbReference type="NCBI Taxonomy" id="683228"/>
    <lineage>
        <taxon>Bacteria</taxon>
        <taxon>Bacillati</taxon>
        <taxon>Actinomycetota</taxon>
        <taxon>Actinomycetes</taxon>
        <taxon>Micromonosporales</taxon>
        <taxon>Micromonosporaceae</taxon>
        <taxon>Micromonospora</taxon>
    </lineage>
</organism>
<evidence type="ECO:0000256" key="1">
    <source>
        <dbReference type="SAM" id="MobiDB-lite"/>
    </source>
</evidence>
<feature type="compositionally biased region" description="Acidic residues" evidence="1">
    <location>
        <begin position="1"/>
        <end position="10"/>
    </location>
</feature>
<dbReference type="Proteomes" id="UP000198937">
    <property type="component" value="Unassembled WGS sequence"/>
</dbReference>
<dbReference type="RefSeq" id="WP_175440676.1">
    <property type="nucleotide sequence ID" value="NZ_FMIA01000002.1"/>
</dbReference>
<sequence length="48" mass="5696">MNDHDDDQDREDAGGRRRTRRRDADRAPADRQQPEAPVDRQVRPEVNR</sequence>
<reference evidence="2 3" key="1">
    <citation type="submission" date="2016-06" db="EMBL/GenBank/DDBJ databases">
        <authorList>
            <person name="Kjaerup R.B."/>
            <person name="Dalgaard T.S."/>
            <person name="Juul-Madsen H.R."/>
        </authorList>
    </citation>
    <scope>NUCLEOTIDE SEQUENCE [LARGE SCALE GENOMIC DNA]</scope>
    <source>
        <strain evidence="2 3">DSM 45577</strain>
    </source>
</reference>
<protein>
    <submittedName>
        <fullName evidence="2">Uncharacterized protein</fullName>
    </submittedName>
</protein>
<keyword evidence="3" id="KW-1185">Reference proteome</keyword>
<feature type="region of interest" description="Disordered" evidence="1">
    <location>
        <begin position="1"/>
        <end position="48"/>
    </location>
</feature>
<gene>
    <name evidence="2" type="ORF">GA0070617_5500</name>
</gene>
<feature type="compositionally biased region" description="Basic and acidic residues" evidence="1">
    <location>
        <begin position="22"/>
        <end position="48"/>
    </location>
</feature>
<dbReference type="EMBL" id="FMIA01000002">
    <property type="protein sequence ID" value="SCL64552.1"/>
    <property type="molecule type" value="Genomic_DNA"/>
</dbReference>
<name>A0A1C6VDY7_9ACTN</name>
<dbReference type="AlphaFoldDB" id="A0A1C6VDY7"/>
<accession>A0A1C6VDY7</accession>
<proteinExistence type="predicted"/>